<reference evidence="2 3" key="1">
    <citation type="submission" date="2016-01" db="EMBL/GenBank/DDBJ databases">
        <title>Draft Genome Sequences of Seven Thermophilic Sporeformers Isolated from Foods.</title>
        <authorList>
            <person name="Berendsen E.M."/>
            <person name="Wells-Bennik M.H."/>
            <person name="Krawcyk A.O."/>
            <person name="De Jong A."/>
            <person name="Holsappel S."/>
            <person name="Eijlander R.T."/>
            <person name="Kuipers O.P."/>
        </authorList>
    </citation>
    <scope>NUCLEOTIDE SEQUENCE [LARGE SCALE GENOMIC DNA]</scope>
    <source>
        <strain evidence="2 3">B4135</strain>
    </source>
</reference>
<dbReference type="STRING" id="301148.B4135_3852"/>
<feature type="region of interest" description="Disordered" evidence="1">
    <location>
        <begin position="43"/>
        <end position="65"/>
    </location>
</feature>
<name>A0A150L9D6_9BACI</name>
<evidence type="ECO:0000313" key="2">
    <source>
        <dbReference type="EMBL" id="KYD08941.1"/>
    </source>
</evidence>
<dbReference type="Proteomes" id="UP000075683">
    <property type="component" value="Unassembled WGS sequence"/>
</dbReference>
<evidence type="ECO:0000256" key="1">
    <source>
        <dbReference type="SAM" id="MobiDB-lite"/>
    </source>
</evidence>
<sequence>MAAVFPWNWFGETKDFFQGMNPEQFQKIFDQWMKMTLPNNLWNFSNGQPPAPEGAKTPEESPDRGLNERVFETLEDIYIQIPLENKQLLRRARIYYTQNQCFIEGLNKGRHIIPLPALVRKKGARAAFRDQMLEIKIPKNTDVQISEIPIRKEDGR</sequence>
<dbReference type="OrthoDB" id="2905328at2"/>
<evidence type="ECO:0008006" key="4">
    <source>
        <dbReference type="Google" id="ProtNLM"/>
    </source>
</evidence>
<accession>A0A150L9D6</accession>
<organism evidence="2 3">
    <name type="scientific">Caldibacillus debilis</name>
    <dbReference type="NCBI Taxonomy" id="301148"/>
    <lineage>
        <taxon>Bacteria</taxon>
        <taxon>Bacillati</taxon>
        <taxon>Bacillota</taxon>
        <taxon>Bacilli</taxon>
        <taxon>Bacillales</taxon>
        <taxon>Bacillaceae</taxon>
        <taxon>Caldibacillus</taxon>
    </lineage>
</organism>
<protein>
    <recommendedName>
        <fullName evidence="4">Spore coat protein</fullName>
    </recommendedName>
</protein>
<feature type="compositionally biased region" description="Basic and acidic residues" evidence="1">
    <location>
        <begin position="56"/>
        <end position="65"/>
    </location>
</feature>
<dbReference type="EMBL" id="LQYT01000133">
    <property type="protein sequence ID" value="KYD08941.1"/>
    <property type="molecule type" value="Genomic_DNA"/>
</dbReference>
<proteinExistence type="predicted"/>
<gene>
    <name evidence="2" type="ORF">B4135_3852</name>
</gene>
<comment type="caution">
    <text evidence="2">The sequence shown here is derived from an EMBL/GenBank/DDBJ whole genome shotgun (WGS) entry which is preliminary data.</text>
</comment>
<evidence type="ECO:0000313" key="3">
    <source>
        <dbReference type="Proteomes" id="UP000075683"/>
    </source>
</evidence>
<dbReference type="AlphaFoldDB" id="A0A150L9D6"/>